<evidence type="ECO:0000256" key="7">
    <source>
        <dbReference type="ARBA" id="ARBA00022968"/>
    </source>
</evidence>
<keyword evidence="11" id="KW-0333">Golgi apparatus</keyword>
<keyword evidence="5 11" id="KW-0808">Transferase</keyword>
<keyword evidence="9" id="KW-0472">Membrane</keyword>
<keyword evidence="4 11" id="KW-0328">Glycosyltransferase</keyword>
<evidence type="ECO:0000256" key="2">
    <source>
        <dbReference type="ARBA" id="ARBA00004922"/>
    </source>
</evidence>
<protein>
    <recommendedName>
        <fullName evidence="11">Fucosyltransferase</fullName>
        <ecNumber evidence="11">2.4.1.-</ecNumber>
    </recommendedName>
</protein>
<name>A0ABM1SLJ6_LIMPO</name>
<evidence type="ECO:0000256" key="6">
    <source>
        <dbReference type="ARBA" id="ARBA00022692"/>
    </source>
</evidence>
<dbReference type="EC" id="2.4.1.-" evidence="11"/>
<keyword evidence="12" id="KW-0732">Signal</keyword>
<evidence type="ECO:0000256" key="5">
    <source>
        <dbReference type="ARBA" id="ARBA00022679"/>
    </source>
</evidence>
<evidence type="ECO:0000256" key="3">
    <source>
        <dbReference type="ARBA" id="ARBA00008919"/>
    </source>
</evidence>
<organism evidence="15 16">
    <name type="scientific">Limulus polyphemus</name>
    <name type="common">Atlantic horseshoe crab</name>
    <dbReference type="NCBI Taxonomy" id="6850"/>
    <lineage>
        <taxon>Eukaryota</taxon>
        <taxon>Metazoa</taxon>
        <taxon>Ecdysozoa</taxon>
        <taxon>Arthropoda</taxon>
        <taxon>Chelicerata</taxon>
        <taxon>Merostomata</taxon>
        <taxon>Xiphosura</taxon>
        <taxon>Limulidae</taxon>
        <taxon>Limulus</taxon>
    </lineage>
</organism>
<keyword evidence="10" id="KW-0325">Glycoprotein</keyword>
<keyword evidence="15" id="KW-1185">Reference proteome</keyword>
<proteinExistence type="inferred from homology"/>
<dbReference type="Gene3D" id="3.40.50.11660">
    <property type="entry name" value="Glycosyl transferase family 10, C-terminal domain"/>
    <property type="match status" value="1"/>
</dbReference>
<dbReference type="PANTHER" id="PTHR11929">
    <property type="entry name" value="ALPHA- 1,3 -FUCOSYLTRANSFERASE"/>
    <property type="match status" value="1"/>
</dbReference>
<feature type="chain" id="PRO_5047276930" description="Fucosyltransferase" evidence="12">
    <location>
        <begin position="17"/>
        <end position="481"/>
    </location>
</feature>
<gene>
    <name evidence="16" type="primary">LOC111086344</name>
</gene>
<feature type="signal peptide" evidence="12">
    <location>
        <begin position="1"/>
        <end position="16"/>
    </location>
</feature>
<evidence type="ECO:0000256" key="9">
    <source>
        <dbReference type="ARBA" id="ARBA00023136"/>
    </source>
</evidence>
<comment type="subcellular location">
    <subcellularLocation>
        <location evidence="1 11">Golgi apparatus</location>
        <location evidence="1 11">Golgi stack membrane</location>
        <topology evidence="1 11">Single-pass type II membrane protein</topology>
    </subcellularLocation>
</comment>
<dbReference type="Proteomes" id="UP000694941">
    <property type="component" value="Unplaced"/>
</dbReference>
<evidence type="ECO:0000256" key="8">
    <source>
        <dbReference type="ARBA" id="ARBA00022989"/>
    </source>
</evidence>
<comment type="pathway">
    <text evidence="2">Protein modification; protein glycosylation.</text>
</comment>
<evidence type="ECO:0000256" key="1">
    <source>
        <dbReference type="ARBA" id="ARBA00004447"/>
    </source>
</evidence>
<dbReference type="InterPro" id="IPR055270">
    <property type="entry name" value="Glyco_tran_10_C"/>
</dbReference>
<dbReference type="Pfam" id="PF00852">
    <property type="entry name" value="Glyco_transf_10"/>
    <property type="match status" value="1"/>
</dbReference>
<dbReference type="InterPro" id="IPR001503">
    <property type="entry name" value="Glyco_trans_10"/>
</dbReference>
<comment type="similarity">
    <text evidence="3 11">Belongs to the glycosyltransferase 10 family.</text>
</comment>
<accession>A0ABM1SLJ6</accession>
<dbReference type="InterPro" id="IPR031481">
    <property type="entry name" value="Glyco_tran_10_N"/>
</dbReference>
<dbReference type="Pfam" id="PF17039">
    <property type="entry name" value="Glyco_tran_10_N"/>
    <property type="match status" value="1"/>
</dbReference>
<dbReference type="PANTHER" id="PTHR11929:SF198">
    <property type="entry name" value="ALPHA-(1,3)-FUCOSYLTRANSFERASE 11"/>
    <property type="match status" value="1"/>
</dbReference>
<feature type="domain" description="Fucosyltransferase C-terminal" evidence="13">
    <location>
        <begin position="205"/>
        <end position="353"/>
    </location>
</feature>
<evidence type="ECO:0000256" key="10">
    <source>
        <dbReference type="ARBA" id="ARBA00023180"/>
    </source>
</evidence>
<feature type="domain" description="Fucosyltransferase N-terminal" evidence="14">
    <location>
        <begin position="68"/>
        <end position="171"/>
    </location>
</feature>
<dbReference type="SUPFAM" id="SSF53756">
    <property type="entry name" value="UDP-Glycosyltransferase/glycogen phosphorylase"/>
    <property type="match status" value="1"/>
</dbReference>
<evidence type="ECO:0000259" key="13">
    <source>
        <dbReference type="Pfam" id="PF00852"/>
    </source>
</evidence>
<evidence type="ECO:0000313" key="15">
    <source>
        <dbReference type="Proteomes" id="UP000694941"/>
    </source>
</evidence>
<keyword evidence="6 11" id="KW-0812">Transmembrane</keyword>
<evidence type="ECO:0000256" key="11">
    <source>
        <dbReference type="RuleBase" id="RU003832"/>
    </source>
</evidence>
<dbReference type="RefSeq" id="XP_022244502.1">
    <property type="nucleotide sequence ID" value="XM_022388794.1"/>
</dbReference>
<sequence length="481" mass="55957">MLSSFMFIPLVMLVSFQNLPQNLTKKINLRIARVLFLHGKLTFFMILVCEAAIVNTDQDIKTPISDNDKPGILWWTGRLFPHFEEDEKIISCPKGQCLSTKLRNKKDDASTRGFIFYGTDLEIEDMPLPRKSYHQWALMHEESPMNNFLFSHNIAISLFNYTATFRRESDYPLTTQFIPSISYLTERKPIPLSVKNQLRKNGLSAVLYVQSHCGVASDRDRYVKELSQYISIDSYGTCLQNKELPTSLADSEMFENEEFYKFISKYKFHLAFENAICDDYMTEKLFRPLHVGSVPIYKGSHKVKDWIPSDPSVIVVDDFESPAELAKFIQYLDENDEEYSRYLKFKSSEGVTNKLLLEVLFHRPWGVNDPDKIDFIEGFECFVCDKVLEHLHFEKKKINNNTTEALLPKMGSKDHMGCPQPHVSLGTDSNLPATDEWKQYYWVDSFWYAYDLGRALDAMIRNGENSSSHIHTYAMKMRYRH</sequence>
<dbReference type="GeneID" id="111086344"/>
<evidence type="ECO:0000256" key="4">
    <source>
        <dbReference type="ARBA" id="ARBA00022676"/>
    </source>
</evidence>
<keyword evidence="8" id="KW-1133">Transmembrane helix</keyword>
<evidence type="ECO:0000313" key="16">
    <source>
        <dbReference type="RefSeq" id="XP_022244502.1"/>
    </source>
</evidence>
<reference evidence="16" key="1">
    <citation type="submission" date="2025-08" db="UniProtKB">
        <authorList>
            <consortium name="RefSeq"/>
        </authorList>
    </citation>
    <scope>IDENTIFICATION</scope>
    <source>
        <tissue evidence="16">Muscle</tissue>
    </source>
</reference>
<keyword evidence="7" id="KW-0735">Signal-anchor</keyword>
<dbReference type="InterPro" id="IPR038577">
    <property type="entry name" value="GT10-like_C_sf"/>
</dbReference>
<evidence type="ECO:0000256" key="12">
    <source>
        <dbReference type="SAM" id="SignalP"/>
    </source>
</evidence>
<evidence type="ECO:0000259" key="14">
    <source>
        <dbReference type="Pfam" id="PF17039"/>
    </source>
</evidence>